<dbReference type="InterPro" id="IPR040976">
    <property type="entry name" value="Pkinase_fungal"/>
</dbReference>
<organism evidence="3 4">
    <name type="scientific">Asterophora parasitica</name>
    <dbReference type="NCBI Taxonomy" id="117018"/>
    <lineage>
        <taxon>Eukaryota</taxon>
        <taxon>Fungi</taxon>
        <taxon>Dikarya</taxon>
        <taxon>Basidiomycota</taxon>
        <taxon>Agaricomycotina</taxon>
        <taxon>Agaricomycetes</taxon>
        <taxon>Agaricomycetidae</taxon>
        <taxon>Agaricales</taxon>
        <taxon>Tricholomatineae</taxon>
        <taxon>Lyophyllaceae</taxon>
        <taxon>Asterophora</taxon>
    </lineage>
</organism>
<dbReference type="OrthoDB" id="5592585at2759"/>
<comment type="caution">
    <text evidence="3">The sequence shown here is derived from an EMBL/GenBank/DDBJ whole genome shotgun (WGS) entry which is preliminary data.</text>
</comment>
<dbReference type="AlphaFoldDB" id="A0A9P7K8N5"/>
<protein>
    <recommendedName>
        <fullName evidence="2">Fungal-type protein kinase domain-containing protein</fullName>
    </recommendedName>
</protein>
<evidence type="ECO:0000313" key="3">
    <source>
        <dbReference type="EMBL" id="KAG5640110.1"/>
    </source>
</evidence>
<evidence type="ECO:0000259" key="2">
    <source>
        <dbReference type="Pfam" id="PF17667"/>
    </source>
</evidence>
<sequence>MTSTSQFSPTNFPPTSGYTGDPFVDSNIRCPDRSETIVSEKFNYHSGALIDYLWRCSHLNAAERGRNSHIRLPTPEKEVLAQRAFSESSHKVTHPVIGFTVPFQGTKIGEFIAWGSIVSPESLPAQCTRVSPVLELMDTTKQYFVKDAWRAHDLAPGSGTHVERKSKGVEHTRPVVGDLAYTTMTVVSEQATSSRHLMQVCSDAYVGLRQGYERCGYIHKNVSGKNILIDKHGLGVLNDWDLAVPKTKLELKLRRRHEKTGTWEFMSSLLLSSICNRRNSQKVHTIQDDMESFLYVVFYYCLRYFPHNKGTSTLYIMKNVFHDHSNFGGEGKQCLIFCLSYICDDFWFTTEPLQRWFAFALNAFKQWLEFADPKIPLLARRGSTSLTAYKDTSNPPDHFDLKDHNFMEALFKTVLESTDWPDSDDAPKDSLPGLRKQAAITRSRTYGI</sequence>
<proteinExistence type="predicted"/>
<dbReference type="Pfam" id="PF17667">
    <property type="entry name" value="Pkinase_fungal"/>
    <property type="match status" value="1"/>
</dbReference>
<reference evidence="3" key="1">
    <citation type="submission" date="2020-07" db="EMBL/GenBank/DDBJ databases">
        <authorList>
            <person name="Nieuwenhuis M."/>
            <person name="Van De Peppel L.J.J."/>
        </authorList>
    </citation>
    <scope>NUCLEOTIDE SEQUENCE</scope>
    <source>
        <strain evidence="3">AP01</strain>
        <tissue evidence="3">Mycelium</tissue>
    </source>
</reference>
<feature type="domain" description="Fungal-type protein kinase" evidence="2">
    <location>
        <begin position="189"/>
        <end position="301"/>
    </location>
</feature>
<name>A0A9P7K8N5_9AGAR</name>
<keyword evidence="4" id="KW-1185">Reference proteome</keyword>
<dbReference type="PANTHER" id="PTHR38248:SF2">
    <property type="entry name" value="FUNK1 11"/>
    <property type="match status" value="1"/>
</dbReference>
<accession>A0A9P7K8N5</accession>
<dbReference type="EMBL" id="JABCKV010001201">
    <property type="protein sequence ID" value="KAG5640110.1"/>
    <property type="molecule type" value="Genomic_DNA"/>
</dbReference>
<dbReference type="Proteomes" id="UP000775547">
    <property type="component" value="Unassembled WGS sequence"/>
</dbReference>
<feature type="compositionally biased region" description="Polar residues" evidence="1">
    <location>
        <begin position="1"/>
        <end position="18"/>
    </location>
</feature>
<dbReference type="SUPFAM" id="SSF56112">
    <property type="entry name" value="Protein kinase-like (PK-like)"/>
    <property type="match status" value="1"/>
</dbReference>
<dbReference type="InterPro" id="IPR011009">
    <property type="entry name" value="Kinase-like_dom_sf"/>
</dbReference>
<evidence type="ECO:0000313" key="4">
    <source>
        <dbReference type="Proteomes" id="UP000775547"/>
    </source>
</evidence>
<dbReference type="Gene3D" id="1.10.510.10">
    <property type="entry name" value="Transferase(Phosphotransferase) domain 1"/>
    <property type="match status" value="1"/>
</dbReference>
<evidence type="ECO:0000256" key="1">
    <source>
        <dbReference type="SAM" id="MobiDB-lite"/>
    </source>
</evidence>
<gene>
    <name evidence="3" type="ORF">DXG03_001186</name>
</gene>
<reference evidence="3" key="2">
    <citation type="submission" date="2021-10" db="EMBL/GenBank/DDBJ databases">
        <title>Phylogenomics reveals ancestral predisposition of the termite-cultivated fungus Termitomyces towards a domesticated lifestyle.</title>
        <authorList>
            <person name="Auxier B."/>
            <person name="Grum-Grzhimaylo A."/>
            <person name="Cardenas M.E."/>
            <person name="Lodge J.D."/>
            <person name="Laessoe T."/>
            <person name="Pedersen O."/>
            <person name="Smith M.E."/>
            <person name="Kuyper T.W."/>
            <person name="Franco-Molano E.A."/>
            <person name="Baroni T.J."/>
            <person name="Aanen D.K."/>
        </authorList>
    </citation>
    <scope>NUCLEOTIDE SEQUENCE</scope>
    <source>
        <strain evidence="3">AP01</strain>
        <tissue evidence="3">Mycelium</tissue>
    </source>
</reference>
<dbReference type="PANTHER" id="PTHR38248">
    <property type="entry name" value="FUNK1 6"/>
    <property type="match status" value="1"/>
</dbReference>
<feature type="region of interest" description="Disordered" evidence="1">
    <location>
        <begin position="1"/>
        <end position="20"/>
    </location>
</feature>